<gene>
    <name evidence="1" type="ORF">KYE46_08475</name>
</gene>
<evidence type="ECO:0000313" key="1">
    <source>
        <dbReference type="EMBL" id="QXT41229.1"/>
    </source>
</evidence>
<evidence type="ECO:0000313" key="2">
    <source>
        <dbReference type="Proteomes" id="UP000825009"/>
    </source>
</evidence>
<sequence length="251" mass="29293">MDDEIGDLKVRLLAHDADFERRHGMTDRRLEAGLAAQHVRRKMTWDCVGGRDPDPYRKSLRAETGIFFHGMNWPLEKPKLTDDELRARSEAVRDQFVLDTGFDSPLALDAALQQKYGVHYAAFDIDVLIAPLKPKYCLDIRVTVLRKPFEVHERDQTLLRYRVFLLLPAYLDIEVTPTHECIDGLRMKIPKEQRWARQTRKREVIKPAKPGSKAVRVAAVEAELKRIFHEEMNLRAERERRRKELTDIQGE</sequence>
<reference evidence="1 2" key="1">
    <citation type="submission" date="2021-07" db="EMBL/GenBank/DDBJ databases">
        <title>A novel Jannaschia species isolated from marine dinoflagellate Ceratoperidinium margalefii.</title>
        <authorList>
            <person name="Jiang Y."/>
            <person name="Li Z."/>
        </authorList>
    </citation>
    <scope>NUCLEOTIDE SEQUENCE [LARGE SCALE GENOMIC DNA]</scope>
    <source>
        <strain evidence="1 2">J12C1-MA-4</strain>
    </source>
</reference>
<protein>
    <submittedName>
        <fullName evidence="1">Uncharacterized protein</fullName>
    </submittedName>
</protein>
<name>A0A8F6YBR7_9RHOB</name>
<dbReference type="Proteomes" id="UP000825009">
    <property type="component" value="Chromosome"/>
</dbReference>
<dbReference type="KEGG" id="gce:KYE46_08475"/>
<dbReference type="EMBL" id="CP079194">
    <property type="protein sequence ID" value="QXT41229.1"/>
    <property type="molecule type" value="Genomic_DNA"/>
</dbReference>
<organism evidence="1 2">
    <name type="scientific">Gymnodinialimonas ceratoperidinii</name>
    <dbReference type="NCBI Taxonomy" id="2856823"/>
    <lineage>
        <taxon>Bacteria</taxon>
        <taxon>Pseudomonadati</taxon>
        <taxon>Pseudomonadota</taxon>
        <taxon>Alphaproteobacteria</taxon>
        <taxon>Rhodobacterales</taxon>
        <taxon>Paracoccaceae</taxon>
        <taxon>Gymnodinialimonas</taxon>
    </lineage>
</organism>
<dbReference type="AlphaFoldDB" id="A0A8F6YBR7"/>
<dbReference type="RefSeq" id="WP_219004886.1">
    <property type="nucleotide sequence ID" value="NZ_CP079194.1"/>
</dbReference>
<keyword evidence="2" id="KW-1185">Reference proteome</keyword>
<proteinExistence type="predicted"/>
<accession>A0A8F6YBR7</accession>